<proteinExistence type="predicted"/>
<keyword evidence="2" id="KW-1185">Reference proteome</keyword>
<accession>A0ACB0YA33</accession>
<evidence type="ECO:0000313" key="1">
    <source>
        <dbReference type="EMBL" id="CAK5037721.1"/>
    </source>
</evidence>
<evidence type="ECO:0000313" key="2">
    <source>
        <dbReference type="Proteomes" id="UP001497535"/>
    </source>
</evidence>
<sequence length="489" mass="56676">MHAEETPDENDNKNMTSNSDGENKINKTVDFDGENCVLAEGKGIAFKTKNGELEYATNGSIKVRETKDKEIINFSMVNIENLSTKRCGIGNYEQFSYCARLKFFGSKGIDIVKNSTLFERNDPKSISEYKKNYMQDMALVMIEGCVICGNSSNQPITLKFIQLHPKTIILSTLDLDLTKYDNGFIVGGIVSERWEKLEIFYYYFFKVSVLRVNLSKMKLKLRPLRNFRLRYIFYYSKFRYKHKFKIEIEHSCEGEKTKHVINFASEIDIKNLTYHVFEMRGLSINLTGNSTEETYDWEKTANEYFTPKKVEELKTTTEKVPTTETINNTTEATNTSTTEKIPLPPNGVGFGGIYDEDKEGEKKKEEDKEDEIKQGEENVPERIYFEETTLSNDEGKENEQNKNDEMTTSKPEEVSTKIEEINEEKGEEKEEINEKLEEKNNEEKEGGNENKEEEEKDDNESKDEIINKGNEEENEEEEKKNLKENEGEN</sequence>
<gene>
    <name evidence="1" type="ORF">MENTE1834_LOCUS9416</name>
</gene>
<protein>
    <submittedName>
        <fullName evidence="1">Uncharacterized protein</fullName>
    </submittedName>
</protein>
<dbReference type="EMBL" id="CAVMJV010000008">
    <property type="protein sequence ID" value="CAK5037721.1"/>
    <property type="molecule type" value="Genomic_DNA"/>
</dbReference>
<name>A0ACB0YA33_MELEN</name>
<dbReference type="Proteomes" id="UP001497535">
    <property type="component" value="Unassembled WGS sequence"/>
</dbReference>
<organism evidence="1 2">
    <name type="scientific">Meloidogyne enterolobii</name>
    <name type="common">Root-knot nematode worm</name>
    <name type="synonym">Meloidogyne mayaguensis</name>
    <dbReference type="NCBI Taxonomy" id="390850"/>
    <lineage>
        <taxon>Eukaryota</taxon>
        <taxon>Metazoa</taxon>
        <taxon>Ecdysozoa</taxon>
        <taxon>Nematoda</taxon>
        <taxon>Chromadorea</taxon>
        <taxon>Rhabditida</taxon>
        <taxon>Tylenchina</taxon>
        <taxon>Tylenchomorpha</taxon>
        <taxon>Tylenchoidea</taxon>
        <taxon>Meloidogynidae</taxon>
        <taxon>Meloidogyninae</taxon>
        <taxon>Meloidogyne</taxon>
    </lineage>
</organism>
<reference evidence="1" key="1">
    <citation type="submission" date="2023-11" db="EMBL/GenBank/DDBJ databases">
        <authorList>
            <person name="Poullet M."/>
        </authorList>
    </citation>
    <scope>NUCLEOTIDE SEQUENCE</scope>
    <source>
        <strain evidence="1">E1834</strain>
    </source>
</reference>
<comment type="caution">
    <text evidence="1">The sequence shown here is derived from an EMBL/GenBank/DDBJ whole genome shotgun (WGS) entry which is preliminary data.</text>
</comment>